<dbReference type="NCBIfam" id="TIGR01126">
    <property type="entry name" value="pdi_dom"/>
    <property type="match status" value="1"/>
</dbReference>
<evidence type="ECO:0000259" key="12">
    <source>
        <dbReference type="PROSITE" id="PS51352"/>
    </source>
</evidence>
<dbReference type="CDD" id="cd02961">
    <property type="entry name" value="PDI_a_family"/>
    <property type="match status" value="1"/>
</dbReference>
<evidence type="ECO:0000256" key="6">
    <source>
        <dbReference type="ARBA" id="ARBA00022737"/>
    </source>
</evidence>
<protein>
    <recommendedName>
        <fullName evidence="4">protein disulfide-isomerase</fullName>
        <ecNumber evidence="4">5.3.4.1</ecNumber>
    </recommendedName>
</protein>
<evidence type="ECO:0000256" key="10">
    <source>
        <dbReference type="ARBA" id="ARBA00023284"/>
    </source>
</evidence>
<dbReference type="PROSITE" id="PS00194">
    <property type="entry name" value="THIOREDOXIN_1"/>
    <property type="match status" value="1"/>
</dbReference>
<accession>L8GNC0</accession>
<keyword evidence="7" id="KW-0256">Endoplasmic reticulum</keyword>
<dbReference type="InterPro" id="IPR013766">
    <property type="entry name" value="Thioredoxin_domain"/>
</dbReference>
<dbReference type="OrthoDB" id="427280at2759"/>
<evidence type="ECO:0000256" key="5">
    <source>
        <dbReference type="ARBA" id="ARBA00022729"/>
    </source>
</evidence>
<keyword evidence="14" id="KW-1185">Reference proteome</keyword>
<dbReference type="VEuPathDB" id="AmoebaDB:ACA1_305150"/>
<comment type="catalytic activity">
    <reaction evidence="1">
        <text>Catalyzes the rearrangement of -S-S- bonds in proteins.</text>
        <dbReference type="EC" id="5.3.4.1"/>
    </reaction>
</comment>
<dbReference type="EC" id="5.3.4.1" evidence="4"/>
<evidence type="ECO:0000256" key="4">
    <source>
        <dbReference type="ARBA" id="ARBA00012723"/>
    </source>
</evidence>
<organism evidence="13 14">
    <name type="scientific">Acanthamoeba castellanii (strain ATCC 30010 / Neff)</name>
    <dbReference type="NCBI Taxonomy" id="1257118"/>
    <lineage>
        <taxon>Eukaryota</taxon>
        <taxon>Amoebozoa</taxon>
        <taxon>Discosea</taxon>
        <taxon>Longamoebia</taxon>
        <taxon>Centramoebida</taxon>
        <taxon>Acanthamoebidae</taxon>
        <taxon>Acanthamoeba</taxon>
    </lineage>
</organism>
<dbReference type="SUPFAM" id="SSF52833">
    <property type="entry name" value="Thioredoxin-like"/>
    <property type="match status" value="4"/>
</dbReference>
<dbReference type="GO" id="GO:0006457">
    <property type="term" value="P:protein folding"/>
    <property type="evidence" value="ECO:0007669"/>
    <property type="project" value="TreeGrafter"/>
</dbReference>
<keyword evidence="10" id="KW-0676">Redox-active center</keyword>
<keyword evidence="6" id="KW-0677">Repeat</keyword>
<feature type="domain" description="Thioredoxin" evidence="12">
    <location>
        <begin position="295"/>
        <end position="419"/>
    </location>
</feature>
<dbReference type="GeneID" id="14914276"/>
<dbReference type="RefSeq" id="XP_004335729.1">
    <property type="nucleotide sequence ID" value="XM_004335681.1"/>
</dbReference>
<reference evidence="13 14" key="1">
    <citation type="journal article" date="2013" name="Genome Biol.">
        <title>Genome of Acanthamoeba castellanii highlights extensive lateral gene transfer and early evolution of tyrosine kinase signaling.</title>
        <authorList>
            <person name="Clarke M."/>
            <person name="Lohan A.J."/>
            <person name="Liu B."/>
            <person name="Lagkouvardos I."/>
            <person name="Roy S."/>
            <person name="Zafar N."/>
            <person name="Bertelli C."/>
            <person name="Schilde C."/>
            <person name="Kianianmomeni A."/>
            <person name="Burglin T.R."/>
            <person name="Frech C."/>
            <person name="Turcotte B."/>
            <person name="Kopec K.O."/>
            <person name="Synnott J.M."/>
            <person name="Choo C."/>
            <person name="Paponov I."/>
            <person name="Finkler A."/>
            <person name="Soon Heng Tan C."/>
            <person name="Hutchins A.P."/>
            <person name="Weinmeier T."/>
            <person name="Rattei T."/>
            <person name="Chu J.S."/>
            <person name="Gimenez G."/>
            <person name="Irimia M."/>
            <person name="Rigden D.J."/>
            <person name="Fitzpatrick D.A."/>
            <person name="Lorenzo-Morales J."/>
            <person name="Bateman A."/>
            <person name="Chiu C.H."/>
            <person name="Tang P."/>
            <person name="Hegemann P."/>
            <person name="Fromm H."/>
            <person name="Raoult D."/>
            <person name="Greub G."/>
            <person name="Miranda-Saavedra D."/>
            <person name="Chen N."/>
            <person name="Nash P."/>
            <person name="Ginger M.L."/>
            <person name="Horn M."/>
            <person name="Schaap P."/>
            <person name="Caler L."/>
            <person name="Loftus B."/>
        </authorList>
    </citation>
    <scope>NUCLEOTIDE SEQUENCE [LARGE SCALE GENOMIC DNA]</scope>
    <source>
        <strain evidence="13 14">Neff</strain>
    </source>
</reference>
<comment type="subcellular location">
    <subcellularLocation>
        <location evidence="2">Endoplasmic reticulum lumen</location>
    </subcellularLocation>
</comment>
<evidence type="ECO:0000256" key="3">
    <source>
        <dbReference type="ARBA" id="ARBA00006347"/>
    </source>
</evidence>
<feature type="non-terminal residue" evidence="13">
    <location>
        <position position="1"/>
    </location>
</feature>
<dbReference type="Gene3D" id="3.40.30.10">
    <property type="entry name" value="Glutaredoxin"/>
    <property type="match status" value="4"/>
</dbReference>
<dbReference type="GO" id="GO:0005788">
    <property type="term" value="C:endoplasmic reticulum lumen"/>
    <property type="evidence" value="ECO:0007669"/>
    <property type="project" value="UniProtKB-SubCell"/>
</dbReference>
<dbReference type="GO" id="GO:0003756">
    <property type="term" value="F:protein disulfide isomerase activity"/>
    <property type="evidence" value="ECO:0007669"/>
    <property type="project" value="UniProtKB-EC"/>
</dbReference>
<dbReference type="CDD" id="cd02981">
    <property type="entry name" value="PDI_b_family"/>
    <property type="match status" value="1"/>
</dbReference>
<evidence type="ECO:0000256" key="1">
    <source>
        <dbReference type="ARBA" id="ARBA00001182"/>
    </source>
</evidence>
<dbReference type="OMA" id="FRSKHEP"/>
<comment type="similarity">
    <text evidence="3 11">Belongs to the protein disulfide isomerase family.</text>
</comment>
<evidence type="ECO:0000256" key="11">
    <source>
        <dbReference type="RuleBase" id="RU004208"/>
    </source>
</evidence>
<dbReference type="InterPro" id="IPR005788">
    <property type="entry name" value="PDI_thioredoxin-like_dom"/>
</dbReference>
<evidence type="ECO:0000256" key="7">
    <source>
        <dbReference type="ARBA" id="ARBA00022824"/>
    </source>
</evidence>
<dbReference type="PANTHER" id="PTHR18929:SF132">
    <property type="entry name" value="PROTEIN DISULFIDE-ISOMERASE A3"/>
    <property type="match status" value="1"/>
</dbReference>
<evidence type="ECO:0000313" key="13">
    <source>
        <dbReference type="EMBL" id="ELR13716.1"/>
    </source>
</evidence>
<evidence type="ECO:0000256" key="2">
    <source>
        <dbReference type="ARBA" id="ARBA00004319"/>
    </source>
</evidence>
<dbReference type="GO" id="GO:0034976">
    <property type="term" value="P:response to endoplasmic reticulum stress"/>
    <property type="evidence" value="ECO:0007669"/>
    <property type="project" value="TreeGrafter"/>
</dbReference>
<dbReference type="PANTHER" id="PTHR18929">
    <property type="entry name" value="PROTEIN DISULFIDE ISOMERASE"/>
    <property type="match status" value="1"/>
</dbReference>
<name>L8GNC0_ACACF</name>
<dbReference type="STRING" id="1257118.L8GNC0"/>
<dbReference type="CDD" id="cd02995">
    <property type="entry name" value="PDI_a_PDI_a'_C"/>
    <property type="match status" value="1"/>
</dbReference>
<dbReference type="InterPro" id="IPR036249">
    <property type="entry name" value="Thioredoxin-like_sf"/>
</dbReference>
<evidence type="ECO:0000256" key="8">
    <source>
        <dbReference type="ARBA" id="ARBA00023157"/>
    </source>
</evidence>
<keyword evidence="9" id="KW-0413">Isomerase</keyword>
<keyword evidence="8" id="KW-1015">Disulfide bond</keyword>
<dbReference type="Proteomes" id="UP000011083">
    <property type="component" value="Unassembled WGS sequence"/>
</dbReference>
<dbReference type="AlphaFoldDB" id="L8GNC0"/>
<sequence length="476" mass="53618">YEKAATQLARENNPLVFAKVDCTRNKELCDSVQVQGFPTVKLFFHQRMHEYMGPRRAAGIVSYMKKIMTGLTVIVDTAENLATYTQKPPVMVGFFDSIDSQESLEFERASLIEDAVEFTFVHVVNASLVEGLGQKVNTVVMYRQGGGQATYSGEFDGNEIARFAAGHAHPYFMNAARSWDRLIVERKVKHIVLVAADVANAEEWQPLRQVFTKLAEEYAVKDTGFVFVNHAMLTQEALYSKQQYSFAVKLGHSGEFYPAVLVMHPEDERVFVVPEETEMTEDSMRDYIEGVRNGSIKGKPKSAEEPENNDGPVKVVVGTTFDDLVIDNDNDVLVKFYAPWCGHCKDLIPIYEEVAARFANEEEVVIAEFDSTENDQARVTIKGFPTIYLFPADHKDEPIKFEGDRTAEAFDDFLYQHATCVLRTSTPLLQTLFYCSNLLSYRRSLLTLSLSTSNLAGKVRPQREAPLAHPTLPDEL</sequence>
<proteinExistence type="inferred from homology"/>
<dbReference type="PROSITE" id="PS51352">
    <property type="entry name" value="THIOREDOXIN_2"/>
    <property type="match status" value="1"/>
</dbReference>
<dbReference type="EMBL" id="KB008083">
    <property type="protein sequence ID" value="ELR13716.1"/>
    <property type="molecule type" value="Genomic_DNA"/>
</dbReference>
<dbReference type="Pfam" id="PF00085">
    <property type="entry name" value="Thioredoxin"/>
    <property type="match status" value="2"/>
</dbReference>
<evidence type="ECO:0000313" key="14">
    <source>
        <dbReference type="Proteomes" id="UP000011083"/>
    </source>
</evidence>
<dbReference type="KEGG" id="acan:ACA1_305150"/>
<evidence type="ECO:0000256" key="9">
    <source>
        <dbReference type="ARBA" id="ARBA00023235"/>
    </source>
</evidence>
<keyword evidence="5" id="KW-0732">Signal</keyword>
<gene>
    <name evidence="13" type="ORF">ACA1_305150</name>
</gene>
<dbReference type="PRINTS" id="PR00421">
    <property type="entry name" value="THIOREDOXIN"/>
</dbReference>
<dbReference type="InterPro" id="IPR017937">
    <property type="entry name" value="Thioredoxin_CS"/>
</dbReference>